<dbReference type="CDD" id="cd07029">
    <property type="entry name" value="RNAP_I_III_AC19"/>
    <property type="match status" value="1"/>
</dbReference>
<dbReference type="PANTHER" id="PTHR13946:SF28">
    <property type="entry name" value="DNA-DIRECTED RNA POLYMERASES I AND III SUBUNIT RPAC2"/>
    <property type="match status" value="1"/>
</dbReference>
<evidence type="ECO:0000256" key="1">
    <source>
        <dbReference type="ARBA" id="ARBA00004123"/>
    </source>
</evidence>
<feature type="domain" description="DNA-directed RNA polymerase RBP11-like dimerisation" evidence="8">
    <location>
        <begin position="21"/>
        <end position="93"/>
    </location>
</feature>
<dbReference type="PROSITE" id="PS01154">
    <property type="entry name" value="RNA_POL_L_13KD"/>
    <property type="match status" value="1"/>
</dbReference>
<dbReference type="AlphaFoldDB" id="A0A1X7VMQ2"/>
<dbReference type="GO" id="GO:0006362">
    <property type="term" value="P:transcription elongation by RNA polymerase I"/>
    <property type="evidence" value="ECO:0007669"/>
    <property type="project" value="TreeGrafter"/>
</dbReference>
<dbReference type="KEGG" id="aqu:100636270"/>
<evidence type="ECO:0000256" key="6">
    <source>
        <dbReference type="ARBA" id="ARBA00025751"/>
    </source>
</evidence>
<dbReference type="GO" id="GO:0003677">
    <property type="term" value="F:DNA binding"/>
    <property type="evidence" value="ECO:0007669"/>
    <property type="project" value="InterPro"/>
</dbReference>
<name>A0A1X7VMQ2_AMPQE</name>
<dbReference type="Proteomes" id="UP000007879">
    <property type="component" value="Unassembled WGS sequence"/>
</dbReference>
<dbReference type="HAMAP" id="MF_00261">
    <property type="entry name" value="RNApol_arch_Rpo11"/>
    <property type="match status" value="1"/>
</dbReference>
<dbReference type="OrthoDB" id="510325at2759"/>
<dbReference type="GO" id="GO:0003899">
    <property type="term" value="F:DNA-directed RNA polymerase activity"/>
    <property type="evidence" value="ECO:0007669"/>
    <property type="project" value="InterPro"/>
</dbReference>
<dbReference type="FunCoup" id="A0A1X7VMQ2">
    <property type="interactions" value="4"/>
</dbReference>
<dbReference type="InterPro" id="IPR008193">
    <property type="entry name" value="RNA_pol_Rpb11_13-16kDa_CS"/>
</dbReference>
<evidence type="ECO:0000256" key="4">
    <source>
        <dbReference type="ARBA" id="ARBA00023163"/>
    </source>
</evidence>
<evidence type="ECO:0000256" key="5">
    <source>
        <dbReference type="ARBA" id="ARBA00023242"/>
    </source>
</evidence>
<reference evidence="10" key="1">
    <citation type="journal article" date="2010" name="Nature">
        <title>The Amphimedon queenslandica genome and the evolution of animal complexity.</title>
        <authorList>
            <person name="Srivastava M."/>
            <person name="Simakov O."/>
            <person name="Chapman J."/>
            <person name="Fahey B."/>
            <person name="Gauthier M.E."/>
            <person name="Mitros T."/>
            <person name="Richards G.S."/>
            <person name="Conaco C."/>
            <person name="Dacre M."/>
            <person name="Hellsten U."/>
            <person name="Larroux C."/>
            <person name="Putnam N.H."/>
            <person name="Stanke M."/>
            <person name="Adamska M."/>
            <person name="Darling A."/>
            <person name="Degnan S.M."/>
            <person name="Oakley T.H."/>
            <person name="Plachetzki D.C."/>
            <person name="Zhai Y."/>
            <person name="Adamski M."/>
            <person name="Calcino A."/>
            <person name="Cummins S.F."/>
            <person name="Goodstein D.M."/>
            <person name="Harris C."/>
            <person name="Jackson D.J."/>
            <person name="Leys S.P."/>
            <person name="Shu S."/>
            <person name="Woodcroft B.J."/>
            <person name="Vervoort M."/>
            <person name="Kosik K.S."/>
            <person name="Manning G."/>
            <person name="Degnan B.M."/>
            <person name="Rokhsar D.S."/>
        </authorList>
    </citation>
    <scope>NUCLEOTIDE SEQUENCE [LARGE SCALE GENOMIC DNA]</scope>
</reference>
<evidence type="ECO:0000256" key="7">
    <source>
        <dbReference type="ARBA" id="ARBA00031757"/>
    </source>
</evidence>
<dbReference type="InParanoid" id="A0A1X7VMQ2"/>
<dbReference type="FunFam" id="3.30.1360.10:FF:000006">
    <property type="entry name" value="DNA-directed RNA polymerases I and III subunit RPAC2"/>
    <property type="match status" value="1"/>
</dbReference>
<gene>
    <name evidence="9" type="primary">100636270</name>
</gene>
<dbReference type="PANTHER" id="PTHR13946">
    <property type="entry name" value="DNA-DIRECTED RNA POLYMERASE I,II,III"/>
    <property type="match status" value="1"/>
</dbReference>
<sequence>MEEDKLRLHILPLEDPDDVTCMTFVLQDEDHTLGNALRWILIKNPDVSFCGYSTPHPSERKINLRIQTTGISATEVLRRGLEDLRELFQHIHKTYEASVQQFKADET</sequence>
<dbReference type="InterPro" id="IPR022905">
    <property type="entry name" value="Rpo11-like"/>
</dbReference>
<dbReference type="EnsemblMetazoa" id="XM_003383534.3">
    <property type="protein sequence ID" value="XP_003383582.1"/>
    <property type="gene ID" value="LOC100636270"/>
</dbReference>
<keyword evidence="5" id="KW-0539">Nucleus</keyword>
<dbReference type="GO" id="GO:0005666">
    <property type="term" value="C:RNA polymerase III complex"/>
    <property type="evidence" value="ECO:0007669"/>
    <property type="project" value="TreeGrafter"/>
</dbReference>
<keyword evidence="10" id="KW-1185">Reference proteome</keyword>
<dbReference type="GO" id="GO:0006383">
    <property type="term" value="P:transcription by RNA polymerase III"/>
    <property type="evidence" value="ECO:0007669"/>
    <property type="project" value="TreeGrafter"/>
</dbReference>
<dbReference type="GO" id="GO:0046983">
    <property type="term" value="F:protein dimerization activity"/>
    <property type="evidence" value="ECO:0007669"/>
    <property type="project" value="InterPro"/>
</dbReference>
<dbReference type="InterPro" id="IPR009025">
    <property type="entry name" value="RBP11-like_dimer"/>
</dbReference>
<evidence type="ECO:0000256" key="3">
    <source>
        <dbReference type="ARBA" id="ARBA00022478"/>
    </source>
</evidence>
<dbReference type="InterPro" id="IPR033898">
    <property type="entry name" value="RNAP_AC19"/>
</dbReference>
<keyword evidence="3" id="KW-0240">DNA-directed RNA polymerase</keyword>
<evidence type="ECO:0000313" key="9">
    <source>
        <dbReference type="EnsemblMetazoa" id="Aqu2.1.41159_001"/>
    </source>
</evidence>
<dbReference type="SUPFAM" id="SSF55257">
    <property type="entry name" value="RBP11-like subunits of RNA polymerase"/>
    <property type="match status" value="1"/>
</dbReference>
<evidence type="ECO:0000256" key="2">
    <source>
        <dbReference type="ARBA" id="ARBA00022079"/>
    </source>
</evidence>
<organism evidence="9">
    <name type="scientific">Amphimedon queenslandica</name>
    <name type="common">Sponge</name>
    <dbReference type="NCBI Taxonomy" id="400682"/>
    <lineage>
        <taxon>Eukaryota</taxon>
        <taxon>Metazoa</taxon>
        <taxon>Porifera</taxon>
        <taxon>Demospongiae</taxon>
        <taxon>Heteroscleromorpha</taxon>
        <taxon>Haplosclerida</taxon>
        <taxon>Niphatidae</taxon>
        <taxon>Amphimedon</taxon>
    </lineage>
</organism>
<dbReference type="STRING" id="400682.A0A1X7VMQ2"/>
<dbReference type="Pfam" id="PF13656">
    <property type="entry name" value="RNA_pol_L_2"/>
    <property type="match status" value="1"/>
</dbReference>
<dbReference type="GO" id="GO:0005736">
    <property type="term" value="C:RNA polymerase I complex"/>
    <property type="evidence" value="ECO:0007669"/>
    <property type="project" value="TreeGrafter"/>
</dbReference>
<comment type="subcellular location">
    <subcellularLocation>
        <location evidence="1">Nucleus</location>
    </subcellularLocation>
</comment>
<proteinExistence type="inferred from homology"/>
<dbReference type="Gene3D" id="3.30.1360.10">
    <property type="entry name" value="RNA polymerase, RBP11-like subunit"/>
    <property type="match status" value="1"/>
</dbReference>
<evidence type="ECO:0000313" key="10">
    <source>
        <dbReference type="Proteomes" id="UP000007879"/>
    </source>
</evidence>
<evidence type="ECO:0000259" key="8">
    <source>
        <dbReference type="Pfam" id="PF13656"/>
    </source>
</evidence>
<comment type="similarity">
    <text evidence="6">Belongs to the archaeal Rpo11/eukaryotic RPB11/RPC19 RNA polymerase subunit family.</text>
</comment>
<accession>A0A1X7VMQ2</accession>
<protein>
    <recommendedName>
        <fullName evidence="2">DNA-directed RNA polymerases I and III subunit RPAC2</fullName>
    </recommendedName>
    <alternativeName>
        <fullName evidence="7">DNA-directed RNA polymerase I subunit D</fullName>
    </alternativeName>
</protein>
<dbReference type="EnsemblMetazoa" id="Aqu2.1.41159_001">
    <property type="protein sequence ID" value="Aqu2.1.41159_001"/>
    <property type="gene ID" value="Aqu2.1.41159"/>
</dbReference>
<reference evidence="9" key="2">
    <citation type="submission" date="2017-05" db="UniProtKB">
        <authorList>
            <consortium name="EnsemblMetazoa"/>
        </authorList>
    </citation>
    <scope>IDENTIFICATION</scope>
</reference>
<dbReference type="InterPro" id="IPR036603">
    <property type="entry name" value="RBP11-like"/>
</dbReference>
<keyword evidence="4" id="KW-0804">Transcription</keyword>